<accession>A0A8J5HE22</accession>
<evidence type="ECO:0000256" key="6">
    <source>
        <dbReference type="ARBA" id="ARBA00030350"/>
    </source>
</evidence>
<gene>
    <name evidence="8" type="ORF">ZIOFF_019298</name>
</gene>
<dbReference type="InterPro" id="IPR019378">
    <property type="entry name" value="GDP-Fuc_O-FucTrfase"/>
</dbReference>
<comment type="similarity">
    <text evidence="1">Belongs to the glycosyltransferase GT106 family.</text>
</comment>
<dbReference type="GO" id="GO:0006004">
    <property type="term" value="P:fucose metabolic process"/>
    <property type="evidence" value="ECO:0007669"/>
    <property type="project" value="UniProtKB-KW"/>
</dbReference>
<name>A0A8J5HE22_ZINOF</name>
<dbReference type="GO" id="GO:0016757">
    <property type="term" value="F:glycosyltransferase activity"/>
    <property type="evidence" value="ECO:0007669"/>
    <property type="project" value="UniProtKB-KW"/>
</dbReference>
<evidence type="ECO:0000256" key="5">
    <source>
        <dbReference type="ARBA" id="ARBA00023277"/>
    </source>
</evidence>
<keyword evidence="4" id="KW-0294">Fucose metabolism</keyword>
<evidence type="ECO:0000256" key="2">
    <source>
        <dbReference type="ARBA" id="ARBA00022676"/>
    </source>
</evidence>
<keyword evidence="2" id="KW-0328">Glycosyltransferase</keyword>
<keyword evidence="9" id="KW-1185">Reference proteome</keyword>
<dbReference type="AlphaFoldDB" id="A0A8J5HE22"/>
<comment type="caution">
    <text evidence="8">The sequence shown here is derived from an EMBL/GenBank/DDBJ whole genome shotgun (WGS) entry which is preliminary data.</text>
</comment>
<dbReference type="PANTHER" id="PTHR31288">
    <property type="entry name" value="O-FUCOSYLTRANSFERASE FAMILY PROTEIN"/>
    <property type="match status" value="1"/>
</dbReference>
<keyword evidence="3" id="KW-0808">Transferase</keyword>
<keyword evidence="5" id="KW-0119">Carbohydrate metabolism</keyword>
<proteinExistence type="inferred from homology"/>
<dbReference type="Proteomes" id="UP000734854">
    <property type="component" value="Unassembled WGS sequence"/>
</dbReference>
<dbReference type="EMBL" id="JACMSC010000005">
    <property type="protein sequence ID" value="KAG6522161.1"/>
    <property type="molecule type" value="Genomic_DNA"/>
</dbReference>
<evidence type="ECO:0000313" key="9">
    <source>
        <dbReference type="Proteomes" id="UP000734854"/>
    </source>
</evidence>
<sequence>MVLGDGGEGARERQERACDSDEGAREGMRAIPAKELGIGKYYSTVCRFLGDFGAPCGVQKFHQLTTELPFSFDSLVPAAQFLSDLMKNFVVCYIDSKMENLVLILMLVETSELVSGDSGCGLAVLLSGDICSGIGNDFGSNSDINIGAKKSDDFGHVFQLLHWSADELVVAEGRIASTDPNTKVHHIILGGSCWKVWVDKFHSHHLRLSSPSSSSQNRAPVAMDSKQFLAGVLTISMFLMLGNMIKRDHFDTVEARHRGEERSLNWVSRKPARTQALKPCWGKPEEDAEQSNGHITFSLKSGPEYHSSQVADAVVIARYLGATLVLPDIRGSKPGQKRMLAEMPLRFAVFPNRTDRHCRNFQELYDVDKFIQSLEGVVKVVGELPAGVAARLPTVIRVPNGVSEDFINEQIRPAFLANNYLKLASSFPSASVGMRENRNDELESVACLAMFGSLVIKPAVSKVADMMIQRLQMLGHNLHSQFIAIDIRTDRKGCKEGKAGKKACYDVQEVVDFLRMLGFSKDNAVYVTQTWWDETLTPLKEYFPRTYTKDDLVPAEKRAEVLGTGSELERVIDFQICSKSDVFVPAVAGVFYESVAGKRIASGLTKILVPGQVDDDASAATADEFVSSYVSKKKHVAYSCHC</sequence>
<feature type="region of interest" description="Disordered" evidence="7">
    <location>
        <begin position="1"/>
        <end position="25"/>
    </location>
</feature>
<reference evidence="8 9" key="1">
    <citation type="submission" date="2020-08" db="EMBL/GenBank/DDBJ databases">
        <title>Plant Genome Project.</title>
        <authorList>
            <person name="Zhang R.-G."/>
        </authorList>
    </citation>
    <scope>NUCLEOTIDE SEQUENCE [LARGE SCALE GENOMIC DNA]</scope>
    <source>
        <tissue evidence="8">Rhizome</tissue>
    </source>
</reference>
<evidence type="ECO:0000256" key="7">
    <source>
        <dbReference type="SAM" id="MobiDB-lite"/>
    </source>
</evidence>
<evidence type="ECO:0000256" key="3">
    <source>
        <dbReference type="ARBA" id="ARBA00022679"/>
    </source>
</evidence>
<dbReference type="Pfam" id="PF10250">
    <property type="entry name" value="O-FucT"/>
    <property type="match status" value="1"/>
</dbReference>
<feature type="compositionally biased region" description="Basic and acidic residues" evidence="7">
    <location>
        <begin position="8"/>
        <end position="25"/>
    </location>
</feature>
<organism evidence="8 9">
    <name type="scientific">Zingiber officinale</name>
    <name type="common">Ginger</name>
    <name type="synonym">Amomum zingiber</name>
    <dbReference type="NCBI Taxonomy" id="94328"/>
    <lineage>
        <taxon>Eukaryota</taxon>
        <taxon>Viridiplantae</taxon>
        <taxon>Streptophyta</taxon>
        <taxon>Embryophyta</taxon>
        <taxon>Tracheophyta</taxon>
        <taxon>Spermatophyta</taxon>
        <taxon>Magnoliopsida</taxon>
        <taxon>Liliopsida</taxon>
        <taxon>Zingiberales</taxon>
        <taxon>Zingiberaceae</taxon>
        <taxon>Zingiber</taxon>
    </lineage>
</organism>
<protein>
    <recommendedName>
        <fullName evidence="6">O-fucosyltransferase family protein</fullName>
    </recommendedName>
</protein>
<evidence type="ECO:0000256" key="1">
    <source>
        <dbReference type="ARBA" id="ARBA00007737"/>
    </source>
</evidence>
<dbReference type="InterPro" id="IPR024709">
    <property type="entry name" value="FucosylTrfase_pln"/>
</dbReference>
<evidence type="ECO:0000256" key="4">
    <source>
        <dbReference type="ARBA" id="ARBA00023253"/>
    </source>
</evidence>
<dbReference type="PANTHER" id="PTHR31288:SF5">
    <property type="entry name" value="PROTEIN MANNAN SYNTHESIS-RELATED 1"/>
    <property type="match status" value="1"/>
</dbReference>
<evidence type="ECO:0000313" key="8">
    <source>
        <dbReference type="EMBL" id="KAG6522161.1"/>
    </source>
</evidence>